<name>A0A7J7W7H6_RHIFE</name>
<organism evidence="2 3">
    <name type="scientific">Rhinolophus ferrumequinum</name>
    <name type="common">Greater horseshoe bat</name>
    <dbReference type="NCBI Taxonomy" id="59479"/>
    <lineage>
        <taxon>Eukaryota</taxon>
        <taxon>Metazoa</taxon>
        <taxon>Chordata</taxon>
        <taxon>Craniata</taxon>
        <taxon>Vertebrata</taxon>
        <taxon>Euteleostomi</taxon>
        <taxon>Mammalia</taxon>
        <taxon>Eutheria</taxon>
        <taxon>Laurasiatheria</taxon>
        <taxon>Chiroptera</taxon>
        <taxon>Yinpterochiroptera</taxon>
        <taxon>Rhinolophoidea</taxon>
        <taxon>Rhinolophidae</taxon>
        <taxon>Rhinolophinae</taxon>
        <taxon>Rhinolophus</taxon>
    </lineage>
</organism>
<evidence type="ECO:0000256" key="1">
    <source>
        <dbReference type="SAM" id="MobiDB-lite"/>
    </source>
</evidence>
<gene>
    <name evidence="2" type="ORF">mRhiFer1_008165</name>
</gene>
<dbReference type="EMBL" id="JACAGC010000011">
    <property type="protein sequence ID" value="KAF6333407.1"/>
    <property type="molecule type" value="Genomic_DNA"/>
</dbReference>
<dbReference type="AlphaFoldDB" id="A0A7J7W7H6"/>
<proteinExistence type="predicted"/>
<evidence type="ECO:0000313" key="3">
    <source>
        <dbReference type="Proteomes" id="UP000585614"/>
    </source>
</evidence>
<feature type="region of interest" description="Disordered" evidence="1">
    <location>
        <begin position="57"/>
        <end position="95"/>
    </location>
</feature>
<evidence type="ECO:0000313" key="2">
    <source>
        <dbReference type="EMBL" id="KAF6333407.1"/>
    </source>
</evidence>
<protein>
    <submittedName>
        <fullName evidence="2">Uncharacterized protein</fullName>
    </submittedName>
</protein>
<comment type="caution">
    <text evidence="2">The sequence shown here is derived from an EMBL/GenBank/DDBJ whole genome shotgun (WGS) entry which is preliminary data.</text>
</comment>
<reference evidence="2 3" key="1">
    <citation type="journal article" date="2020" name="Nature">
        <title>Six reference-quality genomes reveal evolution of bat adaptations.</title>
        <authorList>
            <person name="Jebb D."/>
            <person name="Huang Z."/>
            <person name="Pippel M."/>
            <person name="Hughes G.M."/>
            <person name="Lavrichenko K."/>
            <person name="Devanna P."/>
            <person name="Winkler S."/>
            <person name="Jermiin L.S."/>
            <person name="Skirmuntt E.C."/>
            <person name="Katzourakis A."/>
            <person name="Burkitt-Gray L."/>
            <person name="Ray D.A."/>
            <person name="Sullivan K.A.M."/>
            <person name="Roscito J.G."/>
            <person name="Kirilenko B.M."/>
            <person name="Davalos L.M."/>
            <person name="Corthals A.P."/>
            <person name="Power M.L."/>
            <person name="Jones G."/>
            <person name="Ransome R.D."/>
            <person name="Dechmann D.K.N."/>
            <person name="Locatelli A.G."/>
            <person name="Puechmaille S.J."/>
            <person name="Fedrigo O."/>
            <person name="Jarvis E.D."/>
            <person name="Hiller M."/>
            <person name="Vernes S.C."/>
            <person name="Myers E.W."/>
            <person name="Teeling E.C."/>
        </authorList>
    </citation>
    <scope>NUCLEOTIDE SEQUENCE [LARGE SCALE GENOMIC DNA]</scope>
    <source>
        <strain evidence="2">MRhiFer1</strain>
        <tissue evidence="2">Lung</tissue>
    </source>
</reference>
<feature type="compositionally biased region" description="Basic and acidic residues" evidence="1">
    <location>
        <begin position="57"/>
        <end position="81"/>
    </location>
</feature>
<dbReference type="Proteomes" id="UP000585614">
    <property type="component" value="Unassembled WGS sequence"/>
</dbReference>
<accession>A0A7J7W7H6</accession>
<sequence length="165" mass="19184">MDLKNPKNVNPLISRVPIQEIPAILLKSLLQVNEDRNKGKTLARKVLSRSAENLKVEFKNDNEWKPRDPHPEDPGDYKEDPGDYNNPWDPEEVPQARPVITRKQVVGYNYGQGTPQYLEAGREFTRTELQTMRTDFSQKDMANTEWILHNFGIKQHTLSCLQEQR</sequence>